<comment type="subcellular location">
    <subcellularLocation>
        <location evidence="1">Endomembrane system</location>
    </subcellularLocation>
</comment>
<evidence type="ECO:0000256" key="8">
    <source>
        <dbReference type="ARBA" id="ARBA00023286"/>
    </source>
</evidence>
<keyword evidence="7" id="KW-0472">Membrane</keyword>
<keyword evidence="5" id="KW-1133">Transmembrane helix</keyword>
<accession>A0AAV7UAI4</accession>
<evidence type="ECO:0000256" key="4">
    <source>
        <dbReference type="ARBA" id="ARBA00022692"/>
    </source>
</evidence>
<protein>
    <submittedName>
        <fullName evidence="10">Uncharacterized protein</fullName>
    </submittedName>
</protein>
<evidence type="ECO:0000313" key="10">
    <source>
        <dbReference type="EMBL" id="KAJ1185943.1"/>
    </source>
</evidence>
<dbReference type="Gene3D" id="1.10.287.940">
    <property type="entry name" value="atp-gated p2x4 ion channel"/>
    <property type="match status" value="1"/>
</dbReference>
<sequence length="142" mass="15611">MNDRQKFLTRRAVTWKLEASEPDGRKLQTHTLKGQAASCRVTATLCLQCPTPDAFGRWTVAGHGRTCSSALRVAHGVRALAAFASHSLLVQCDLGEMGQLACKGLMLSLFDYKTEKYVIAKNKKVGILYRIVQLSVLAYLLG</sequence>
<dbReference type="Proteomes" id="UP001066276">
    <property type="component" value="Chromosome 3_1"/>
</dbReference>
<dbReference type="EMBL" id="JANPWB010000005">
    <property type="protein sequence ID" value="KAJ1185943.1"/>
    <property type="molecule type" value="Genomic_DNA"/>
</dbReference>
<evidence type="ECO:0000256" key="9">
    <source>
        <dbReference type="ARBA" id="ARBA00023303"/>
    </source>
</evidence>
<comment type="similarity">
    <text evidence="2">Belongs to the P2X receptor family.</text>
</comment>
<keyword evidence="4" id="KW-0812">Transmembrane</keyword>
<evidence type="ECO:0000256" key="7">
    <source>
        <dbReference type="ARBA" id="ARBA00023136"/>
    </source>
</evidence>
<name>A0AAV7UAI4_PLEWA</name>
<evidence type="ECO:0000256" key="1">
    <source>
        <dbReference type="ARBA" id="ARBA00004308"/>
    </source>
</evidence>
<keyword evidence="9" id="KW-0407">Ion channel</keyword>
<dbReference type="InterPro" id="IPR059116">
    <property type="entry name" value="P2X_receptor"/>
</dbReference>
<keyword evidence="11" id="KW-1185">Reference proteome</keyword>
<keyword evidence="6" id="KW-0406">Ion transport</keyword>
<dbReference type="AlphaFoldDB" id="A0AAV7UAI4"/>
<organism evidence="10 11">
    <name type="scientific">Pleurodeles waltl</name>
    <name type="common">Iberian ribbed newt</name>
    <dbReference type="NCBI Taxonomy" id="8319"/>
    <lineage>
        <taxon>Eukaryota</taxon>
        <taxon>Metazoa</taxon>
        <taxon>Chordata</taxon>
        <taxon>Craniata</taxon>
        <taxon>Vertebrata</taxon>
        <taxon>Euteleostomi</taxon>
        <taxon>Amphibia</taxon>
        <taxon>Batrachia</taxon>
        <taxon>Caudata</taxon>
        <taxon>Salamandroidea</taxon>
        <taxon>Salamandridae</taxon>
        <taxon>Pleurodelinae</taxon>
        <taxon>Pleurodeles</taxon>
    </lineage>
</organism>
<keyword evidence="3" id="KW-0813">Transport</keyword>
<dbReference type="Pfam" id="PF00864">
    <property type="entry name" value="P2X_receptor"/>
    <property type="match status" value="1"/>
</dbReference>
<keyword evidence="8" id="KW-1071">Ligand-gated ion channel</keyword>
<gene>
    <name evidence="10" type="ORF">NDU88_002729</name>
</gene>
<evidence type="ECO:0000256" key="3">
    <source>
        <dbReference type="ARBA" id="ARBA00022448"/>
    </source>
</evidence>
<proteinExistence type="inferred from homology"/>
<evidence type="ECO:0000256" key="5">
    <source>
        <dbReference type="ARBA" id="ARBA00022989"/>
    </source>
</evidence>
<reference evidence="10" key="1">
    <citation type="journal article" date="2022" name="bioRxiv">
        <title>Sequencing and chromosome-scale assembly of the giantPleurodeles waltlgenome.</title>
        <authorList>
            <person name="Brown T."/>
            <person name="Elewa A."/>
            <person name="Iarovenko S."/>
            <person name="Subramanian E."/>
            <person name="Araus A.J."/>
            <person name="Petzold A."/>
            <person name="Susuki M."/>
            <person name="Suzuki K.-i.T."/>
            <person name="Hayashi T."/>
            <person name="Toyoda A."/>
            <person name="Oliveira C."/>
            <person name="Osipova E."/>
            <person name="Leigh N.D."/>
            <person name="Simon A."/>
            <person name="Yun M.H."/>
        </authorList>
    </citation>
    <scope>NUCLEOTIDE SEQUENCE</scope>
    <source>
        <strain evidence="10">20211129_DDA</strain>
        <tissue evidence="10">Liver</tissue>
    </source>
</reference>
<evidence type="ECO:0000256" key="2">
    <source>
        <dbReference type="ARBA" id="ARBA00009848"/>
    </source>
</evidence>
<comment type="caution">
    <text evidence="10">The sequence shown here is derived from an EMBL/GenBank/DDBJ whole genome shotgun (WGS) entry which is preliminary data.</text>
</comment>
<evidence type="ECO:0000313" key="11">
    <source>
        <dbReference type="Proteomes" id="UP001066276"/>
    </source>
</evidence>
<evidence type="ECO:0000256" key="6">
    <source>
        <dbReference type="ARBA" id="ARBA00023065"/>
    </source>
</evidence>